<gene>
    <name evidence="1" type="ORF">ACFSKL_21005</name>
</gene>
<evidence type="ECO:0000313" key="1">
    <source>
        <dbReference type="EMBL" id="MFD2037290.1"/>
    </source>
</evidence>
<reference evidence="2" key="1">
    <citation type="journal article" date="2019" name="Int. J. Syst. Evol. Microbiol.">
        <title>The Global Catalogue of Microorganisms (GCM) 10K type strain sequencing project: providing services to taxonomists for standard genome sequencing and annotation.</title>
        <authorList>
            <consortium name="The Broad Institute Genomics Platform"/>
            <consortium name="The Broad Institute Genome Sequencing Center for Infectious Disease"/>
            <person name="Wu L."/>
            <person name="Ma J."/>
        </authorList>
    </citation>
    <scope>NUCLEOTIDE SEQUENCE [LARGE SCALE GENOMIC DNA]</scope>
    <source>
        <strain evidence="2">CGMCC 1.15180</strain>
    </source>
</reference>
<dbReference type="Proteomes" id="UP001597361">
    <property type="component" value="Unassembled WGS sequence"/>
</dbReference>
<sequence>MIDSILGSVFFEFVGASTKWLIYAIFHKVSGKQVISFKEMWNGRKGVEKSEIIMHGF</sequence>
<keyword evidence="2" id="KW-1185">Reference proteome</keyword>
<comment type="caution">
    <text evidence="1">The sequence shown here is derived from an EMBL/GenBank/DDBJ whole genome shotgun (WGS) entry which is preliminary data.</text>
</comment>
<name>A0ABW4VWM6_9BACT</name>
<accession>A0ABW4VWM6</accession>
<dbReference type="RefSeq" id="WP_376889040.1">
    <property type="nucleotide sequence ID" value="NZ_JBHUHR010000046.1"/>
</dbReference>
<proteinExistence type="predicted"/>
<organism evidence="1 2">
    <name type="scientific">Belliella marina</name>
    <dbReference type="NCBI Taxonomy" id="1644146"/>
    <lineage>
        <taxon>Bacteria</taxon>
        <taxon>Pseudomonadati</taxon>
        <taxon>Bacteroidota</taxon>
        <taxon>Cytophagia</taxon>
        <taxon>Cytophagales</taxon>
        <taxon>Cyclobacteriaceae</taxon>
        <taxon>Belliella</taxon>
    </lineage>
</organism>
<dbReference type="EMBL" id="JBHUHR010000046">
    <property type="protein sequence ID" value="MFD2037290.1"/>
    <property type="molecule type" value="Genomic_DNA"/>
</dbReference>
<evidence type="ECO:0000313" key="2">
    <source>
        <dbReference type="Proteomes" id="UP001597361"/>
    </source>
</evidence>
<protein>
    <submittedName>
        <fullName evidence="1">Uncharacterized protein</fullName>
    </submittedName>
</protein>